<accession>A0AAD5UWP9</accession>
<proteinExistence type="predicted"/>
<dbReference type="PANTHER" id="PTHR38248:SF2">
    <property type="entry name" value="FUNK1 11"/>
    <property type="match status" value="1"/>
</dbReference>
<organism evidence="2 3">
    <name type="scientific">Meripilus lineatus</name>
    <dbReference type="NCBI Taxonomy" id="2056292"/>
    <lineage>
        <taxon>Eukaryota</taxon>
        <taxon>Fungi</taxon>
        <taxon>Dikarya</taxon>
        <taxon>Basidiomycota</taxon>
        <taxon>Agaricomycotina</taxon>
        <taxon>Agaricomycetes</taxon>
        <taxon>Polyporales</taxon>
        <taxon>Meripilaceae</taxon>
        <taxon>Meripilus</taxon>
    </lineage>
</organism>
<name>A0AAD5UWP9_9APHY</name>
<reference evidence="2" key="1">
    <citation type="submission" date="2022-07" db="EMBL/GenBank/DDBJ databases">
        <title>Genome Sequence of Physisporinus lineatus.</title>
        <authorList>
            <person name="Buettner E."/>
        </authorList>
    </citation>
    <scope>NUCLEOTIDE SEQUENCE</scope>
    <source>
        <strain evidence="2">VT162</strain>
    </source>
</reference>
<feature type="domain" description="Fungal-type protein kinase" evidence="1">
    <location>
        <begin position="156"/>
        <end position="495"/>
    </location>
</feature>
<gene>
    <name evidence="2" type="ORF">NLI96_g11073</name>
</gene>
<dbReference type="SUPFAM" id="SSF56112">
    <property type="entry name" value="Protein kinase-like (PK-like)"/>
    <property type="match status" value="1"/>
</dbReference>
<evidence type="ECO:0000313" key="2">
    <source>
        <dbReference type="EMBL" id="KAJ3476562.1"/>
    </source>
</evidence>
<keyword evidence="3" id="KW-1185">Reference proteome</keyword>
<evidence type="ECO:0000313" key="3">
    <source>
        <dbReference type="Proteomes" id="UP001212997"/>
    </source>
</evidence>
<dbReference type="Proteomes" id="UP001212997">
    <property type="component" value="Unassembled WGS sequence"/>
</dbReference>
<dbReference type="PANTHER" id="PTHR38248">
    <property type="entry name" value="FUNK1 6"/>
    <property type="match status" value="1"/>
</dbReference>
<comment type="caution">
    <text evidence="2">The sequence shown here is derived from an EMBL/GenBank/DDBJ whole genome shotgun (WGS) entry which is preliminary data.</text>
</comment>
<dbReference type="AlphaFoldDB" id="A0AAD5UWP9"/>
<dbReference type="InterPro" id="IPR040976">
    <property type="entry name" value="Pkinase_fungal"/>
</dbReference>
<dbReference type="InterPro" id="IPR011009">
    <property type="entry name" value="Kinase-like_dom_sf"/>
</dbReference>
<sequence length="663" mass="76187">MAQNRQRFDWMDGYFVEIKHTDFMNRFCRMGEIPSSTRSQYRSFDGILEEITSEHVTSLRSQLISFLESGLKGEHCEIKPTIISSKSQADNLAFNLAVYINEGPESHLKEIEPALSTSLPDISLARILVPINVEMKRGHNAFGRISSTEFLPANTRSKRSRRRMVEHASKVQRFGHRLHLFSVHIYRRTARLLRWDPSGVVVTKAFDYTENPHLLLDFLHHVSRMDNEQLGFDPTILPVSEVELQIIRNYTPEGHHRAMFNKAFREPSKTQKVIVEGKEFLIGAPQPVRQSVLGRRSKCYVAFDLGRRTLCCMKDSWRLSKDHPEWETYRVLSSHHVPHIATLVAGCDVNQQATITQDIISGNGLDSNWVEGRVHCRVITKEVGGTLTEYENSAELCIFVFRAFEAHTKAWEKAEVLHRNISTENILIIYKDGTKTAILNDWDLCKYKSEMKQPPTALTRSGTWRFKSGLSLKFPRRPYSLADDLESFLHVILYLAMRFHKSAASFIPGDVQQFIQHIYEQRTRVDDTFYTGGLYKLEYNRLGGYPPSILPIVSKGLASLIMNLVGICHMHYKAISDEIDGWFEGDISRQNVKRDSGEDGRVLDNHRGFYEILQAHANQVPVTYCFSRTAVHEDNPSLWPLDDKLEDQYPEATSSSCDLHHYH</sequence>
<protein>
    <recommendedName>
        <fullName evidence="1">Fungal-type protein kinase domain-containing protein</fullName>
    </recommendedName>
</protein>
<dbReference type="EMBL" id="JANAWD010000693">
    <property type="protein sequence ID" value="KAJ3476562.1"/>
    <property type="molecule type" value="Genomic_DNA"/>
</dbReference>
<evidence type="ECO:0000259" key="1">
    <source>
        <dbReference type="Pfam" id="PF17667"/>
    </source>
</evidence>
<dbReference type="Pfam" id="PF17667">
    <property type="entry name" value="Pkinase_fungal"/>
    <property type="match status" value="1"/>
</dbReference>
<dbReference type="Gene3D" id="1.10.510.10">
    <property type="entry name" value="Transferase(Phosphotransferase) domain 1"/>
    <property type="match status" value="1"/>
</dbReference>